<dbReference type="AlphaFoldDB" id="A0A8C0BM85"/>
<keyword evidence="8" id="KW-0496">Mitochondrion</keyword>
<evidence type="ECO:0000313" key="12">
    <source>
        <dbReference type="Proteomes" id="UP000694555"/>
    </source>
</evidence>
<keyword evidence="9 10" id="KW-0472">Membrane</keyword>
<accession>A0A8C0BM85</accession>
<feature type="transmembrane region" description="Helical" evidence="10">
    <location>
        <begin position="32"/>
        <end position="65"/>
    </location>
</feature>
<reference evidence="11" key="1">
    <citation type="submission" date="2025-08" db="UniProtKB">
        <authorList>
            <consortium name="Ensembl"/>
        </authorList>
    </citation>
    <scope>IDENTIFICATION</scope>
</reference>
<dbReference type="SUPFAM" id="SSF81431">
    <property type="entry name" value="Mitochondrial cytochrome c oxidase subunit VIIIb (aka IX)"/>
    <property type="match status" value="1"/>
</dbReference>
<evidence type="ECO:0000256" key="4">
    <source>
        <dbReference type="ARBA" id="ARBA00022692"/>
    </source>
</evidence>
<organism evidence="11 12">
    <name type="scientific">Buteo japonicus</name>
    <dbReference type="NCBI Taxonomy" id="224669"/>
    <lineage>
        <taxon>Eukaryota</taxon>
        <taxon>Metazoa</taxon>
        <taxon>Chordata</taxon>
        <taxon>Craniata</taxon>
        <taxon>Vertebrata</taxon>
        <taxon>Euteleostomi</taxon>
        <taxon>Archelosauria</taxon>
        <taxon>Archosauria</taxon>
        <taxon>Dinosauria</taxon>
        <taxon>Saurischia</taxon>
        <taxon>Theropoda</taxon>
        <taxon>Coelurosauria</taxon>
        <taxon>Aves</taxon>
        <taxon>Neognathae</taxon>
        <taxon>Neoaves</taxon>
        <taxon>Telluraves</taxon>
        <taxon>Accipitrimorphae</taxon>
        <taxon>Accipitriformes</taxon>
        <taxon>Accipitridae</taxon>
        <taxon>Accipitrinae</taxon>
        <taxon>Buteo</taxon>
    </lineage>
</organism>
<evidence type="ECO:0000256" key="6">
    <source>
        <dbReference type="ARBA" id="ARBA00022946"/>
    </source>
</evidence>
<evidence type="ECO:0000256" key="1">
    <source>
        <dbReference type="ARBA" id="ARBA00004434"/>
    </source>
</evidence>
<evidence type="ECO:0000256" key="9">
    <source>
        <dbReference type="ARBA" id="ARBA00023136"/>
    </source>
</evidence>
<dbReference type="InterPro" id="IPR003205">
    <property type="entry name" value="Cyt_c_oxidase_su8"/>
</dbReference>
<evidence type="ECO:0000256" key="10">
    <source>
        <dbReference type="SAM" id="Phobius"/>
    </source>
</evidence>
<dbReference type="Proteomes" id="UP000694555">
    <property type="component" value="Unplaced"/>
</dbReference>
<dbReference type="Gene3D" id="4.10.81.10">
    <property type="entry name" value="Cytochrome c oxidase, subunit 8"/>
    <property type="match status" value="1"/>
</dbReference>
<comment type="subcellular location">
    <subcellularLocation>
        <location evidence="1">Mitochondrion inner membrane</location>
        <topology evidence="1">Single-pass membrane protein</topology>
    </subcellularLocation>
</comment>
<name>A0A8C0BM85_9AVES</name>
<keyword evidence="7 10" id="KW-1133">Transmembrane helix</keyword>
<dbReference type="GO" id="GO:0006123">
    <property type="term" value="P:mitochondrial electron transport, cytochrome c to oxygen"/>
    <property type="evidence" value="ECO:0007669"/>
    <property type="project" value="InterPro"/>
</dbReference>
<keyword evidence="6" id="KW-0809">Transit peptide</keyword>
<dbReference type="GO" id="GO:0005743">
    <property type="term" value="C:mitochondrial inner membrane"/>
    <property type="evidence" value="ECO:0007669"/>
    <property type="project" value="UniProtKB-SubCell"/>
</dbReference>
<dbReference type="GO" id="GO:0045277">
    <property type="term" value="C:respiratory chain complex IV"/>
    <property type="evidence" value="ECO:0007669"/>
    <property type="project" value="InterPro"/>
</dbReference>
<evidence type="ECO:0000313" key="11">
    <source>
        <dbReference type="Ensembl" id="ENSBJAP00000019232.1"/>
    </source>
</evidence>
<evidence type="ECO:0000256" key="7">
    <source>
        <dbReference type="ARBA" id="ARBA00022989"/>
    </source>
</evidence>
<protein>
    <submittedName>
        <fullName evidence="11">Uncharacterized protein</fullName>
    </submittedName>
</protein>
<reference evidence="11" key="2">
    <citation type="submission" date="2025-09" db="UniProtKB">
        <authorList>
            <consortium name="Ensembl"/>
        </authorList>
    </citation>
    <scope>IDENTIFICATION</scope>
</reference>
<sequence>MVHFGAGRGVLPILVVSGASRESRPLPPPLCFFFLFGFGFFFSAISVLAFVVMFASCLGPAAWVLAHLEDYKKGE</sequence>
<dbReference type="Pfam" id="PF02285">
    <property type="entry name" value="COX8"/>
    <property type="match status" value="1"/>
</dbReference>
<comment type="similarity">
    <text evidence="3">Belongs to the cytochrome c oxidase VIII family.</text>
</comment>
<proteinExistence type="inferred from homology"/>
<dbReference type="UniPathway" id="UPA00705"/>
<evidence type="ECO:0000256" key="5">
    <source>
        <dbReference type="ARBA" id="ARBA00022792"/>
    </source>
</evidence>
<keyword evidence="12" id="KW-1185">Reference proteome</keyword>
<keyword evidence="4 10" id="KW-0812">Transmembrane</keyword>
<evidence type="ECO:0000256" key="3">
    <source>
        <dbReference type="ARBA" id="ARBA00010117"/>
    </source>
</evidence>
<evidence type="ECO:0000256" key="8">
    <source>
        <dbReference type="ARBA" id="ARBA00023128"/>
    </source>
</evidence>
<comment type="pathway">
    <text evidence="2">Energy metabolism; oxidative phosphorylation.</text>
</comment>
<evidence type="ECO:0000256" key="2">
    <source>
        <dbReference type="ARBA" id="ARBA00004673"/>
    </source>
</evidence>
<dbReference type="InterPro" id="IPR036548">
    <property type="entry name" value="Cyt_c_oxidase_su8_sf"/>
</dbReference>
<keyword evidence="5" id="KW-0999">Mitochondrion inner membrane</keyword>
<dbReference type="Ensembl" id="ENSBJAT00000019760.1">
    <property type="protein sequence ID" value="ENSBJAP00000019232.1"/>
    <property type="gene ID" value="ENSBJAG00000012654.1"/>
</dbReference>